<keyword evidence="6 9" id="KW-0812">Transmembrane</keyword>
<comment type="similarity">
    <text evidence="3 9">Belongs to the CobD/CbiB family.</text>
</comment>
<evidence type="ECO:0000256" key="8">
    <source>
        <dbReference type="ARBA" id="ARBA00023136"/>
    </source>
</evidence>
<dbReference type="NCBIfam" id="TIGR00380">
    <property type="entry name" value="cobal_cbiB"/>
    <property type="match status" value="1"/>
</dbReference>
<feature type="transmembrane region" description="Helical" evidence="9">
    <location>
        <begin position="301"/>
        <end position="322"/>
    </location>
</feature>
<comment type="function">
    <text evidence="9">Converts cobyric acid to cobinamide by the addition of aminopropanol on the F carboxylic group.</text>
</comment>
<dbReference type="RefSeq" id="WP_117323418.1">
    <property type="nucleotide sequence ID" value="NZ_QVTD01000010.1"/>
</dbReference>
<evidence type="ECO:0000256" key="2">
    <source>
        <dbReference type="ARBA" id="ARBA00004953"/>
    </source>
</evidence>
<dbReference type="GO" id="GO:0005886">
    <property type="term" value="C:plasma membrane"/>
    <property type="evidence" value="ECO:0007669"/>
    <property type="project" value="UniProtKB-SubCell"/>
</dbReference>
<dbReference type="EMBL" id="QVTD01000010">
    <property type="protein sequence ID" value="RFU62524.1"/>
    <property type="molecule type" value="Genomic_DNA"/>
</dbReference>
<organism evidence="10 11">
    <name type="scientific">Peribacillus glennii</name>
    <dbReference type="NCBI Taxonomy" id="2303991"/>
    <lineage>
        <taxon>Bacteria</taxon>
        <taxon>Bacillati</taxon>
        <taxon>Bacillota</taxon>
        <taxon>Bacilli</taxon>
        <taxon>Bacillales</taxon>
        <taxon>Bacillaceae</taxon>
        <taxon>Peribacillus</taxon>
    </lineage>
</organism>
<name>A0A372LAA4_9BACI</name>
<evidence type="ECO:0000256" key="6">
    <source>
        <dbReference type="ARBA" id="ARBA00022692"/>
    </source>
</evidence>
<dbReference type="UniPathway" id="UPA00148"/>
<dbReference type="HAMAP" id="MF_00024">
    <property type="entry name" value="CobD_CbiB"/>
    <property type="match status" value="1"/>
</dbReference>
<accession>A0A372LAA4</accession>
<dbReference type="OrthoDB" id="9811967at2"/>
<evidence type="ECO:0000256" key="3">
    <source>
        <dbReference type="ARBA" id="ARBA00006263"/>
    </source>
</evidence>
<comment type="pathway">
    <text evidence="2 9">Cofactor biosynthesis; adenosylcobalamin biosynthesis.</text>
</comment>
<dbReference type="Proteomes" id="UP000262939">
    <property type="component" value="Unassembled WGS sequence"/>
</dbReference>
<gene>
    <name evidence="9 10" type="primary">cobD</name>
    <name evidence="10" type="ORF">D0466_14585</name>
</gene>
<dbReference type="GO" id="GO:0009236">
    <property type="term" value="P:cobalamin biosynthetic process"/>
    <property type="evidence" value="ECO:0007669"/>
    <property type="project" value="UniProtKB-UniRule"/>
</dbReference>
<comment type="subcellular location">
    <subcellularLocation>
        <location evidence="1 9">Cell membrane</location>
        <topology evidence="1 9">Multi-pass membrane protein</topology>
    </subcellularLocation>
</comment>
<evidence type="ECO:0000313" key="11">
    <source>
        <dbReference type="Proteomes" id="UP000262939"/>
    </source>
</evidence>
<comment type="caution">
    <text evidence="10">The sequence shown here is derived from an EMBL/GenBank/DDBJ whole genome shotgun (WGS) entry which is preliminary data.</text>
</comment>
<evidence type="ECO:0000256" key="1">
    <source>
        <dbReference type="ARBA" id="ARBA00004651"/>
    </source>
</evidence>
<dbReference type="GO" id="GO:0015420">
    <property type="term" value="F:ABC-type vitamin B12 transporter activity"/>
    <property type="evidence" value="ECO:0007669"/>
    <property type="project" value="UniProtKB-UniRule"/>
</dbReference>
<evidence type="ECO:0000256" key="4">
    <source>
        <dbReference type="ARBA" id="ARBA00022475"/>
    </source>
</evidence>
<dbReference type="Pfam" id="PF03186">
    <property type="entry name" value="CobD_Cbib"/>
    <property type="match status" value="1"/>
</dbReference>
<keyword evidence="4 9" id="KW-1003">Cell membrane</keyword>
<keyword evidence="11" id="KW-1185">Reference proteome</keyword>
<evidence type="ECO:0000256" key="7">
    <source>
        <dbReference type="ARBA" id="ARBA00022989"/>
    </source>
</evidence>
<keyword evidence="8 9" id="KW-0472">Membrane</keyword>
<keyword evidence="7 9" id="KW-1133">Transmembrane helix</keyword>
<proteinExistence type="inferred from homology"/>
<reference evidence="10 11" key="1">
    <citation type="submission" date="2018-08" db="EMBL/GenBank/DDBJ databases">
        <title>Bacillus chawlae sp. nov., Bacillus glennii sp. nov., and Bacillus saganii sp. nov. Isolated from the Vehicle Assembly Building at Kennedy Space Center where the Viking Spacecraft were Assembled.</title>
        <authorList>
            <person name="Seuylemezian A."/>
            <person name="Vaishampayan P."/>
        </authorList>
    </citation>
    <scope>NUCLEOTIDE SEQUENCE [LARGE SCALE GENOMIC DNA]</scope>
    <source>
        <strain evidence="10 11">V44-8</strain>
    </source>
</reference>
<keyword evidence="5 9" id="KW-0169">Cobalamin biosynthesis</keyword>
<feature type="transmembrane region" description="Helical" evidence="9">
    <location>
        <begin position="51"/>
        <end position="72"/>
    </location>
</feature>
<sequence length="323" mass="35245">MLLYHLAAVTLAYVLDLLVGDPKSWPHPVRWMGAMIAAFDRRWNNGSHQKLKGMVMTGTVVLTAALITAVTVYGAYSLHPVAGVIWEAILIASALAQKSLKEAAIEVYEPLSKGDLGEARLRLSYIVGRDTDQLGEAEIVRGTVETVAENTSDGITAPLFWGAIGGASFALAYRAINTCDSMVGYRNEKYRDFGWASARLDDLVNWIPSRLTALMMLISMKARESSLKTIWQITLRDAPKHPSPNSGWCEAATAAILGIQLGGINYYKGLISDRAKMGEPLSPLTSKHIIQSISLMQRSSLSFLLLLWVSGIPIALLVPFSIK</sequence>
<protein>
    <recommendedName>
        <fullName evidence="9">Cobalamin biosynthesis protein CobD</fullName>
    </recommendedName>
</protein>
<dbReference type="AlphaFoldDB" id="A0A372LAA4"/>
<dbReference type="PANTHER" id="PTHR34308:SF1">
    <property type="entry name" value="COBALAMIN BIOSYNTHESIS PROTEIN CBIB"/>
    <property type="match status" value="1"/>
</dbReference>
<dbReference type="PANTHER" id="PTHR34308">
    <property type="entry name" value="COBALAMIN BIOSYNTHESIS PROTEIN CBIB"/>
    <property type="match status" value="1"/>
</dbReference>
<dbReference type="GO" id="GO:0048472">
    <property type="term" value="F:threonine-phosphate decarboxylase activity"/>
    <property type="evidence" value="ECO:0007669"/>
    <property type="project" value="InterPro"/>
</dbReference>
<evidence type="ECO:0000313" key="10">
    <source>
        <dbReference type="EMBL" id="RFU62524.1"/>
    </source>
</evidence>
<evidence type="ECO:0000256" key="5">
    <source>
        <dbReference type="ARBA" id="ARBA00022573"/>
    </source>
</evidence>
<comment type="caution">
    <text evidence="9">Lacks conserved residue(s) required for the propagation of feature annotation.</text>
</comment>
<evidence type="ECO:0000256" key="9">
    <source>
        <dbReference type="HAMAP-Rule" id="MF_00024"/>
    </source>
</evidence>
<dbReference type="InterPro" id="IPR004485">
    <property type="entry name" value="Cobalamin_biosynth_CobD/CbiB"/>
</dbReference>